<keyword evidence="1" id="KW-0472">Membrane</keyword>
<feature type="transmembrane region" description="Helical" evidence="1">
    <location>
        <begin position="7"/>
        <end position="33"/>
    </location>
</feature>
<comment type="caution">
    <text evidence="2">The sequence shown here is derived from an EMBL/GenBank/DDBJ whole genome shotgun (WGS) entry which is preliminary data.</text>
</comment>
<keyword evidence="1" id="KW-0812">Transmembrane</keyword>
<proteinExistence type="predicted"/>
<reference evidence="2 3" key="1">
    <citation type="journal article" date="2018" name="Mol. Plant Microbe Interact.">
        <title>Taxonomically Different Co-Microsymbionts of a Relict Legume, Oxytropis popoviana, Have Complementary Sets of Symbiotic Genes and Together Increase the Efficiency of Plant Nodulation.</title>
        <authorList>
            <person name="Safronova V."/>
            <person name="Belimov A."/>
            <person name="Sazanova A."/>
            <person name="Chirak E."/>
            <person name="Verkhozina A."/>
            <person name="Kuznetsova I."/>
            <person name="Andronov E."/>
            <person name="Puhalsky J."/>
            <person name="Tikhonovich I."/>
        </authorList>
    </citation>
    <scope>NUCLEOTIDE SEQUENCE [LARGE SCALE GENOMIC DNA]</scope>
    <source>
        <strain evidence="2 3">Opo-235</strain>
    </source>
</reference>
<dbReference type="AlphaFoldDB" id="A0A3M9X3J0"/>
<keyword evidence="1" id="KW-1133">Transmembrane helix</keyword>
<evidence type="ECO:0000256" key="1">
    <source>
        <dbReference type="SAM" id="Phobius"/>
    </source>
</evidence>
<protein>
    <submittedName>
        <fullName evidence="2">Uncharacterized protein</fullName>
    </submittedName>
</protein>
<accession>A0A3M9X3J0</accession>
<evidence type="ECO:0000313" key="2">
    <source>
        <dbReference type="EMBL" id="RNJ42421.1"/>
    </source>
</evidence>
<organism evidence="2 3">
    <name type="scientific">Mesorhizobium japonicum</name>
    <dbReference type="NCBI Taxonomy" id="2066070"/>
    <lineage>
        <taxon>Bacteria</taxon>
        <taxon>Pseudomonadati</taxon>
        <taxon>Pseudomonadota</taxon>
        <taxon>Alphaproteobacteria</taxon>
        <taxon>Hyphomicrobiales</taxon>
        <taxon>Phyllobacteriaceae</taxon>
        <taxon>Mesorhizobium</taxon>
    </lineage>
</organism>
<sequence length="69" mass="7652">MMPVMTVMIVMMVPVMVIIPVRVIIPVVVPVVIAEIRAIWHRVIRVIISIWAVVVAVRGREAIIKAAEG</sequence>
<dbReference type="EMBL" id="QKOD01000011">
    <property type="protein sequence ID" value="RNJ42421.1"/>
    <property type="molecule type" value="Genomic_DNA"/>
</dbReference>
<name>A0A3M9X3J0_9HYPH</name>
<dbReference type="Proteomes" id="UP000275436">
    <property type="component" value="Unassembled WGS sequence"/>
</dbReference>
<evidence type="ECO:0000313" key="3">
    <source>
        <dbReference type="Proteomes" id="UP000275436"/>
    </source>
</evidence>
<gene>
    <name evidence="2" type="ORF">DNR46_28970</name>
</gene>
<feature type="transmembrane region" description="Helical" evidence="1">
    <location>
        <begin position="39"/>
        <end position="57"/>
    </location>
</feature>